<dbReference type="GO" id="GO:0005524">
    <property type="term" value="F:ATP binding"/>
    <property type="evidence" value="ECO:0007669"/>
    <property type="project" value="UniProtKB-KW"/>
</dbReference>
<dbReference type="Gene3D" id="3.40.50.300">
    <property type="entry name" value="P-loop containing nucleotide triphosphate hydrolases"/>
    <property type="match status" value="1"/>
</dbReference>
<dbReference type="SUPFAM" id="SSF52540">
    <property type="entry name" value="P-loop containing nucleoside triphosphate hydrolases"/>
    <property type="match status" value="1"/>
</dbReference>
<name>A0AAX2ZC15_9FIRM</name>
<dbReference type="InterPro" id="IPR027417">
    <property type="entry name" value="P-loop_NTPase"/>
</dbReference>
<keyword evidence="3" id="KW-1185">Reference proteome</keyword>
<proteinExistence type="predicted"/>
<dbReference type="KEGG" id="tem:JW646_14270"/>
<keyword evidence="2" id="KW-0067">ATP-binding</keyword>
<gene>
    <name evidence="2" type="ORF">JW646_14270</name>
</gene>
<dbReference type="Pfam" id="PF13175">
    <property type="entry name" value="AAA_15"/>
    <property type="match status" value="1"/>
</dbReference>
<dbReference type="Proteomes" id="UP001198983">
    <property type="component" value="Chromosome"/>
</dbReference>
<reference evidence="2 3" key="1">
    <citation type="journal article" date="2023" name="Int. J. Syst. Evol. Microbiol.">
        <title>Terrisporobacter hibernicus sp. nov., isolated from bovine faeces in Northern Ireland.</title>
        <authorList>
            <person name="Mitchell M."/>
            <person name="Nguyen S.V."/>
            <person name="Connor M."/>
            <person name="Fairley D.J."/>
            <person name="Donoghue O."/>
            <person name="Marshall H."/>
            <person name="Koolman L."/>
            <person name="McMullan G."/>
            <person name="Schaffer K.E."/>
            <person name="McGrath J.W."/>
            <person name="Fanning S."/>
        </authorList>
    </citation>
    <scope>NUCLEOTIDE SEQUENCE [LARGE SCALE GENOMIC DNA]</scope>
    <source>
        <strain evidence="2 3">MCA3</strain>
    </source>
</reference>
<dbReference type="PANTHER" id="PTHR43581:SF4">
    <property type="entry name" value="ATP_GTP PHOSPHATASE"/>
    <property type="match status" value="1"/>
</dbReference>
<keyword evidence="2" id="KW-0547">Nucleotide-binding</keyword>
<protein>
    <submittedName>
        <fullName evidence="2">ATP-binding protein</fullName>
    </submittedName>
</protein>
<evidence type="ECO:0000259" key="1">
    <source>
        <dbReference type="Pfam" id="PF13175"/>
    </source>
</evidence>
<dbReference type="CDD" id="cd00267">
    <property type="entry name" value="ABC_ATPase"/>
    <property type="match status" value="1"/>
</dbReference>
<organism evidence="2 3">
    <name type="scientific">Terrisporobacter hibernicus</name>
    <dbReference type="NCBI Taxonomy" id="2813371"/>
    <lineage>
        <taxon>Bacteria</taxon>
        <taxon>Bacillati</taxon>
        <taxon>Bacillota</taxon>
        <taxon>Clostridia</taxon>
        <taxon>Peptostreptococcales</taxon>
        <taxon>Peptostreptococcaceae</taxon>
        <taxon>Terrisporobacter</taxon>
    </lineage>
</organism>
<dbReference type="InterPro" id="IPR051396">
    <property type="entry name" value="Bact_Antivir_Def_Nuclease"/>
</dbReference>
<sequence>MRISSVIINNYKSIGTQKNTLLLEDDVTALIGKNDSGKSNVLEILGAISFSHYILDDFYKFNNGSLDEELSLVVELKFTQNEIELLKEYKDIKSDITYFYFSKYREIEFKGGYSRLFNEDIELIKSINYLKSELMLYLHENYYDSMDSEFFSEVAKYVGILENIDNTIWVKYKKTLNKLLYILNSYEGDYICVSEEDDFSDNIQMDDKSNMIYDEKRYTLIRHLEIVKSKIRKKYSLLPILYHRKNEEELQSEYQLEEVKKQIKDRRGALYKFLLASEINTQEFLLAMENDDHNQLELFRNKIKEKVKYNIQKRFNEFYCEEYVQIKISFKHDFIKILVKTNEVTTNISERSNGLKWYLNLFIDILANNIKDTNVIYLLDEPGVYLHVNAQRELLRLFYDLCKNNNQVVYSTHSPYMIDSNNIINIRAIEKDEKGNTNIYNTAYDNKLNSVSKRETLSPLVQAIGADLRFNIGPQGEKLNIVTEGITDYMYYTAMLYYFNVPEEKMPYIIPAVGAGNVNVIVSILIGWGCDFKVILDYDKAGFVECDKLIANLNLKINEDIFFVNCNDTYDNKDKDIYKCAQFVETLISEEDKNKFSINYIDNKTMAAKEFYDKVKCKSVNLSNKTVSNFRKLFEMMGII</sequence>
<accession>A0AAX2ZC15</accession>
<dbReference type="RefSeq" id="WP_074915253.1">
    <property type="nucleotide sequence ID" value="NZ_CP081135.1"/>
</dbReference>
<dbReference type="AlphaFoldDB" id="A0AAX2ZC15"/>
<dbReference type="PANTHER" id="PTHR43581">
    <property type="entry name" value="ATP/GTP PHOSPHATASE"/>
    <property type="match status" value="1"/>
</dbReference>
<dbReference type="EMBL" id="CP081135">
    <property type="protein sequence ID" value="UEL46794.1"/>
    <property type="molecule type" value="Genomic_DNA"/>
</dbReference>
<feature type="domain" description="Endonuclease GajA/Old nuclease/RecF-like AAA" evidence="1">
    <location>
        <begin position="1"/>
        <end position="418"/>
    </location>
</feature>
<evidence type="ECO:0000313" key="2">
    <source>
        <dbReference type="EMBL" id="UEL46794.1"/>
    </source>
</evidence>
<evidence type="ECO:0000313" key="3">
    <source>
        <dbReference type="Proteomes" id="UP001198983"/>
    </source>
</evidence>
<dbReference type="InterPro" id="IPR041685">
    <property type="entry name" value="AAA_GajA/Old/RecF-like"/>
</dbReference>